<reference evidence="2 3" key="1">
    <citation type="submission" date="2020-04" db="EMBL/GenBank/DDBJ databases">
        <authorList>
            <person name="Liu A."/>
        </authorList>
    </citation>
    <scope>NUCLEOTIDE SEQUENCE [LARGE SCALE GENOMIC DNA]</scope>
    <source>
        <strain evidence="2 3">RZ02</strain>
    </source>
</reference>
<name>A0A848QLB4_9SPHN</name>
<organism evidence="2 3">
    <name type="scientific">Pontixanthobacter rizhaonensis</name>
    <dbReference type="NCBI Taxonomy" id="2730337"/>
    <lineage>
        <taxon>Bacteria</taxon>
        <taxon>Pseudomonadati</taxon>
        <taxon>Pseudomonadota</taxon>
        <taxon>Alphaproteobacteria</taxon>
        <taxon>Sphingomonadales</taxon>
        <taxon>Erythrobacteraceae</taxon>
        <taxon>Pontixanthobacter</taxon>
    </lineage>
</organism>
<accession>A0A848QLB4</accession>
<keyword evidence="1" id="KW-0472">Membrane</keyword>
<comment type="caution">
    <text evidence="2">The sequence shown here is derived from an EMBL/GenBank/DDBJ whole genome shotgun (WGS) entry which is preliminary data.</text>
</comment>
<gene>
    <name evidence="2" type="ORF">HKD42_05510</name>
</gene>
<evidence type="ECO:0000313" key="3">
    <source>
        <dbReference type="Proteomes" id="UP000561181"/>
    </source>
</evidence>
<proteinExistence type="predicted"/>
<evidence type="ECO:0000313" key="2">
    <source>
        <dbReference type="EMBL" id="NMW31510.1"/>
    </source>
</evidence>
<feature type="transmembrane region" description="Helical" evidence="1">
    <location>
        <begin position="31"/>
        <end position="48"/>
    </location>
</feature>
<dbReference type="EMBL" id="JABCRE010000002">
    <property type="protein sequence ID" value="NMW31510.1"/>
    <property type="molecule type" value="Genomic_DNA"/>
</dbReference>
<keyword evidence="1" id="KW-0812">Transmembrane</keyword>
<keyword evidence="1" id="KW-1133">Transmembrane helix</keyword>
<dbReference type="RefSeq" id="WP_170011033.1">
    <property type="nucleotide sequence ID" value="NZ_JABCRE010000002.1"/>
</dbReference>
<feature type="transmembrane region" description="Helical" evidence="1">
    <location>
        <begin position="7"/>
        <end position="25"/>
    </location>
</feature>
<protein>
    <submittedName>
        <fullName evidence="2">Uncharacterized protein</fullName>
    </submittedName>
</protein>
<evidence type="ECO:0000256" key="1">
    <source>
        <dbReference type="SAM" id="Phobius"/>
    </source>
</evidence>
<keyword evidence="3" id="KW-1185">Reference proteome</keyword>
<sequence length="56" mass="6150">MNIWTVIGTILILTGFGLMIAKWIFGVEEVAAWTLVALVPGLFCNWLGSRQEKANG</sequence>
<dbReference type="AlphaFoldDB" id="A0A848QLB4"/>
<dbReference type="Proteomes" id="UP000561181">
    <property type="component" value="Unassembled WGS sequence"/>
</dbReference>